<keyword evidence="1" id="KW-0472">Membrane</keyword>
<gene>
    <name evidence="3" type="ORF">FCL38_00465</name>
    <name evidence="2" type="ORF">FHS02_002512</name>
</gene>
<protein>
    <submittedName>
        <fullName evidence="2">Conjugal transfer pilus assembly protein TraA</fullName>
    </submittedName>
</protein>
<dbReference type="Proteomes" id="UP000584325">
    <property type="component" value="Unassembled WGS sequence"/>
</dbReference>
<organism evidence="2 5">
    <name type="scientific">Pseudoduganella umbonata</name>
    <dbReference type="NCBI Taxonomy" id="864828"/>
    <lineage>
        <taxon>Bacteria</taxon>
        <taxon>Pseudomonadati</taxon>
        <taxon>Pseudomonadota</taxon>
        <taxon>Betaproteobacteria</taxon>
        <taxon>Burkholderiales</taxon>
        <taxon>Oxalobacteraceae</taxon>
        <taxon>Telluria group</taxon>
        <taxon>Pseudoduganella</taxon>
    </lineage>
</organism>
<accession>A0A4P8HHY5</accession>
<evidence type="ECO:0000313" key="4">
    <source>
        <dbReference type="Proteomes" id="UP000298763"/>
    </source>
</evidence>
<dbReference type="RefSeq" id="WP_137311966.1">
    <property type="nucleotide sequence ID" value="NZ_CP040017.1"/>
</dbReference>
<feature type="transmembrane region" description="Helical" evidence="1">
    <location>
        <begin position="20"/>
        <end position="37"/>
    </location>
</feature>
<evidence type="ECO:0000313" key="3">
    <source>
        <dbReference type="EMBL" id="QCP09077.1"/>
    </source>
</evidence>
<sequence>MNVATHFPRLGMPRLTRKHLVMLTIGSVLLVGIASAGTTGDEFKELYDNAKDWANGYLGRVIAMLSFLLGAGWSAAKQNMMPVIFGLILAIIISIGPALLEKVLSAVV</sequence>
<name>A0A4P8HHY5_9BURK</name>
<dbReference type="Proteomes" id="UP000298763">
    <property type="component" value="Chromosome"/>
</dbReference>
<reference evidence="2 5" key="2">
    <citation type="submission" date="2020-08" db="EMBL/GenBank/DDBJ databases">
        <title>Genomic Encyclopedia of Type Strains, Phase III (KMG-III): the genomes of soil and plant-associated and newly described type strains.</title>
        <authorList>
            <person name="Whitman W."/>
        </authorList>
    </citation>
    <scope>NUCLEOTIDE SEQUENCE [LARGE SCALE GENOMIC DNA]</scope>
    <source>
        <strain evidence="2 5">CECT 7753</strain>
    </source>
</reference>
<evidence type="ECO:0000313" key="2">
    <source>
        <dbReference type="EMBL" id="MBB3221702.1"/>
    </source>
</evidence>
<feature type="transmembrane region" description="Helical" evidence="1">
    <location>
        <begin position="83"/>
        <end position="100"/>
    </location>
</feature>
<dbReference type="OrthoDB" id="9182592at2"/>
<keyword evidence="1" id="KW-1133">Transmembrane helix</keyword>
<proteinExistence type="predicted"/>
<keyword evidence="4" id="KW-1185">Reference proteome</keyword>
<keyword evidence="1" id="KW-0812">Transmembrane</keyword>
<dbReference type="EMBL" id="CP040017">
    <property type="protein sequence ID" value="QCP09077.1"/>
    <property type="molecule type" value="Genomic_DNA"/>
</dbReference>
<evidence type="ECO:0000313" key="5">
    <source>
        <dbReference type="Proteomes" id="UP000584325"/>
    </source>
</evidence>
<reference evidence="3 4" key="1">
    <citation type="submission" date="2019-05" db="EMBL/GenBank/DDBJ databases">
        <title>Draft Genome Sequences of Six Type Strains of the Genus Massilia.</title>
        <authorList>
            <person name="Miess H."/>
            <person name="Frediansyhah A."/>
            <person name="Gross H."/>
        </authorList>
    </citation>
    <scope>NUCLEOTIDE SEQUENCE [LARGE SCALE GENOMIC DNA]</scope>
    <source>
        <strain evidence="3 4">DSMZ 26121</strain>
    </source>
</reference>
<dbReference type="InterPro" id="IPR059173">
    <property type="entry name" value="TraA_dom"/>
</dbReference>
<dbReference type="NCBIfam" id="NF041281">
    <property type="entry name" value="TraA_gammapb"/>
    <property type="match status" value="1"/>
</dbReference>
<dbReference type="EMBL" id="JACHXS010000004">
    <property type="protein sequence ID" value="MBB3221702.1"/>
    <property type="molecule type" value="Genomic_DNA"/>
</dbReference>
<evidence type="ECO:0000256" key="1">
    <source>
        <dbReference type="SAM" id="Phobius"/>
    </source>
</evidence>
<dbReference type="AlphaFoldDB" id="A0A4P8HHY5"/>
<feature type="transmembrane region" description="Helical" evidence="1">
    <location>
        <begin position="57"/>
        <end position="76"/>
    </location>
</feature>